<keyword evidence="2" id="KW-1185">Reference proteome</keyword>
<organism evidence="1 2">
    <name type="scientific">Lasiosphaeria miniovina</name>
    <dbReference type="NCBI Taxonomy" id="1954250"/>
    <lineage>
        <taxon>Eukaryota</taxon>
        <taxon>Fungi</taxon>
        <taxon>Dikarya</taxon>
        <taxon>Ascomycota</taxon>
        <taxon>Pezizomycotina</taxon>
        <taxon>Sordariomycetes</taxon>
        <taxon>Sordariomycetidae</taxon>
        <taxon>Sordariales</taxon>
        <taxon>Lasiosphaeriaceae</taxon>
        <taxon>Lasiosphaeria</taxon>
    </lineage>
</organism>
<protein>
    <submittedName>
        <fullName evidence="1">Uncharacterized protein</fullName>
    </submittedName>
</protein>
<name>A0AA40DYX7_9PEZI</name>
<dbReference type="Proteomes" id="UP001172101">
    <property type="component" value="Unassembled WGS sequence"/>
</dbReference>
<evidence type="ECO:0000313" key="2">
    <source>
        <dbReference type="Proteomes" id="UP001172101"/>
    </source>
</evidence>
<sequence>MACSAGATAVSIAHALMQRPGYFISSPACPKGGPTVSMPKNGAWNGAPGRSAVLYTAPMDPPNPYAERDNDVHLDCSAYQPLPGQDNEGNASPNEAYGGDPYSFIMPDGPPGSPEDGTAAPVLWNLVGDTPDTVAAGPVPEFQAAVTPSVDLDVKVTPEARLGIQIRVGSSFGLTLVNKQMIGYGIYLLHNIGCGG</sequence>
<dbReference type="AlphaFoldDB" id="A0AA40DYX7"/>
<accession>A0AA40DYX7</accession>
<gene>
    <name evidence="1" type="ORF">B0T26DRAFT_673439</name>
</gene>
<dbReference type="EMBL" id="JAUIRO010000003">
    <property type="protein sequence ID" value="KAK0721639.1"/>
    <property type="molecule type" value="Genomic_DNA"/>
</dbReference>
<reference evidence="1" key="1">
    <citation type="submission" date="2023-06" db="EMBL/GenBank/DDBJ databases">
        <title>Genome-scale phylogeny and comparative genomics of the fungal order Sordariales.</title>
        <authorList>
            <consortium name="Lawrence Berkeley National Laboratory"/>
            <person name="Hensen N."/>
            <person name="Bonometti L."/>
            <person name="Westerberg I."/>
            <person name="Brannstrom I.O."/>
            <person name="Guillou S."/>
            <person name="Cros-Aarteil S."/>
            <person name="Calhoun S."/>
            <person name="Haridas S."/>
            <person name="Kuo A."/>
            <person name="Mondo S."/>
            <person name="Pangilinan J."/>
            <person name="Riley R."/>
            <person name="LaButti K."/>
            <person name="Andreopoulos B."/>
            <person name="Lipzen A."/>
            <person name="Chen C."/>
            <person name="Yanf M."/>
            <person name="Daum C."/>
            <person name="Ng V."/>
            <person name="Clum A."/>
            <person name="Steindorff A."/>
            <person name="Ohm R."/>
            <person name="Martin F."/>
            <person name="Silar P."/>
            <person name="Natvig D."/>
            <person name="Lalanne C."/>
            <person name="Gautier V."/>
            <person name="Ament-velasquez S.L."/>
            <person name="Kruys A."/>
            <person name="Hutchinson M.I."/>
            <person name="Powell A.J."/>
            <person name="Barry K."/>
            <person name="Miller A.N."/>
            <person name="Grigoriev I.V."/>
            <person name="Debuchy R."/>
            <person name="Gladieux P."/>
            <person name="Thoren M.H."/>
            <person name="Johannesson H."/>
        </authorList>
    </citation>
    <scope>NUCLEOTIDE SEQUENCE</scope>
    <source>
        <strain evidence="1">SMH2392-1A</strain>
    </source>
</reference>
<evidence type="ECO:0000313" key="1">
    <source>
        <dbReference type="EMBL" id="KAK0721639.1"/>
    </source>
</evidence>
<comment type="caution">
    <text evidence="1">The sequence shown here is derived from an EMBL/GenBank/DDBJ whole genome shotgun (WGS) entry which is preliminary data.</text>
</comment>
<proteinExistence type="predicted"/>
<dbReference type="RefSeq" id="XP_060297563.1">
    <property type="nucleotide sequence ID" value="XM_060439597.1"/>
</dbReference>
<dbReference type="GeneID" id="85322867"/>